<keyword evidence="2" id="KW-1185">Reference proteome</keyword>
<comment type="caution">
    <text evidence="1">The sequence shown here is derived from an EMBL/GenBank/DDBJ whole genome shotgun (WGS) entry which is preliminary data.</text>
</comment>
<evidence type="ECO:0000313" key="1">
    <source>
        <dbReference type="EMBL" id="GAA4982049.1"/>
    </source>
</evidence>
<accession>A0ABP9HY38</accession>
<protein>
    <submittedName>
        <fullName evidence="1">Uncharacterized protein</fullName>
    </submittedName>
</protein>
<dbReference type="EMBL" id="BAABHS010000024">
    <property type="protein sequence ID" value="GAA4982049.1"/>
    <property type="molecule type" value="Genomic_DNA"/>
</dbReference>
<reference evidence="2" key="1">
    <citation type="journal article" date="2019" name="Int. J. Syst. Evol. Microbiol.">
        <title>The Global Catalogue of Microorganisms (GCM) 10K type strain sequencing project: providing services to taxonomists for standard genome sequencing and annotation.</title>
        <authorList>
            <consortium name="The Broad Institute Genomics Platform"/>
            <consortium name="The Broad Institute Genome Sequencing Center for Infectious Disease"/>
            <person name="Wu L."/>
            <person name="Ma J."/>
        </authorList>
    </citation>
    <scope>NUCLEOTIDE SEQUENCE [LARGE SCALE GENOMIC DNA]</scope>
    <source>
        <strain evidence="2">JCM 17986</strain>
    </source>
</reference>
<organism evidence="1 2">
    <name type="scientific">Yinghuangia aomiensis</name>
    <dbReference type="NCBI Taxonomy" id="676205"/>
    <lineage>
        <taxon>Bacteria</taxon>
        <taxon>Bacillati</taxon>
        <taxon>Actinomycetota</taxon>
        <taxon>Actinomycetes</taxon>
        <taxon>Kitasatosporales</taxon>
        <taxon>Streptomycetaceae</taxon>
        <taxon>Yinghuangia</taxon>
    </lineage>
</organism>
<name>A0ABP9HY38_9ACTN</name>
<gene>
    <name evidence="1" type="ORF">GCM10023205_59280</name>
</gene>
<evidence type="ECO:0000313" key="2">
    <source>
        <dbReference type="Proteomes" id="UP001500466"/>
    </source>
</evidence>
<sequence length="56" mass="6341">MDITLRDVHDDDLAVFFTQMKDPEGVRMAAFTAADPSDRAWFDAHRPAARRSTKSC</sequence>
<dbReference type="Proteomes" id="UP001500466">
    <property type="component" value="Unassembled WGS sequence"/>
</dbReference>
<dbReference type="RefSeq" id="WP_425585143.1">
    <property type="nucleotide sequence ID" value="NZ_BAABHS010000024.1"/>
</dbReference>
<proteinExistence type="predicted"/>